<proteinExistence type="predicted"/>
<dbReference type="InterPro" id="IPR004245">
    <property type="entry name" value="DUF229"/>
</dbReference>
<dbReference type="VEuPathDB" id="VectorBase:RSAN_026700"/>
<name>A0A9D4T2N6_RHISA</name>
<dbReference type="OrthoDB" id="6412187at2759"/>
<dbReference type="CDD" id="cd16021">
    <property type="entry name" value="ALP_like"/>
    <property type="match status" value="1"/>
</dbReference>
<organism evidence="1 2">
    <name type="scientific">Rhipicephalus sanguineus</name>
    <name type="common">Brown dog tick</name>
    <name type="synonym">Ixodes sanguineus</name>
    <dbReference type="NCBI Taxonomy" id="34632"/>
    <lineage>
        <taxon>Eukaryota</taxon>
        <taxon>Metazoa</taxon>
        <taxon>Ecdysozoa</taxon>
        <taxon>Arthropoda</taxon>
        <taxon>Chelicerata</taxon>
        <taxon>Arachnida</taxon>
        <taxon>Acari</taxon>
        <taxon>Parasitiformes</taxon>
        <taxon>Ixodida</taxon>
        <taxon>Ixodoidea</taxon>
        <taxon>Ixodidae</taxon>
        <taxon>Rhipicephalinae</taxon>
        <taxon>Rhipicephalus</taxon>
        <taxon>Rhipicephalus</taxon>
    </lineage>
</organism>
<dbReference type="GO" id="GO:0005615">
    <property type="term" value="C:extracellular space"/>
    <property type="evidence" value="ECO:0007669"/>
    <property type="project" value="TreeGrafter"/>
</dbReference>
<evidence type="ECO:0000313" key="2">
    <source>
        <dbReference type="Proteomes" id="UP000821837"/>
    </source>
</evidence>
<reference evidence="1" key="1">
    <citation type="journal article" date="2020" name="Cell">
        <title>Large-Scale Comparative Analyses of Tick Genomes Elucidate Their Genetic Diversity and Vector Capacities.</title>
        <authorList>
            <consortium name="Tick Genome and Microbiome Consortium (TIGMIC)"/>
            <person name="Jia N."/>
            <person name="Wang J."/>
            <person name="Shi W."/>
            <person name="Du L."/>
            <person name="Sun Y."/>
            <person name="Zhan W."/>
            <person name="Jiang J.F."/>
            <person name="Wang Q."/>
            <person name="Zhang B."/>
            <person name="Ji P."/>
            <person name="Bell-Sakyi L."/>
            <person name="Cui X.M."/>
            <person name="Yuan T.T."/>
            <person name="Jiang B.G."/>
            <person name="Yang W.F."/>
            <person name="Lam T.T."/>
            <person name="Chang Q.C."/>
            <person name="Ding S.J."/>
            <person name="Wang X.J."/>
            <person name="Zhu J.G."/>
            <person name="Ruan X.D."/>
            <person name="Zhao L."/>
            <person name="Wei J.T."/>
            <person name="Ye R.Z."/>
            <person name="Que T.C."/>
            <person name="Du C.H."/>
            <person name="Zhou Y.H."/>
            <person name="Cheng J.X."/>
            <person name="Dai P.F."/>
            <person name="Guo W.B."/>
            <person name="Han X.H."/>
            <person name="Huang E.J."/>
            <person name="Li L.F."/>
            <person name="Wei W."/>
            <person name="Gao Y.C."/>
            <person name="Liu J.Z."/>
            <person name="Shao H.Z."/>
            <person name="Wang X."/>
            <person name="Wang C.C."/>
            <person name="Yang T.C."/>
            <person name="Huo Q.B."/>
            <person name="Li W."/>
            <person name="Chen H.Y."/>
            <person name="Chen S.E."/>
            <person name="Zhou L.G."/>
            <person name="Ni X.B."/>
            <person name="Tian J.H."/>
            <person name="Sheng Y."/>
            <person name="Liu T."/>
            <person name="Pan Y.S."/>
            <person name="Xia L.Y."/>
            <person name="Li J."/>
            <person name="Zhao F."/>
            <person name="Cao W.C."/>
        </authorList>
    </citation>
    <scope>NUCLEOTIDE SEQUENCE</scope>
    <source>
        <strain evidence="1">Rsan-2018</strain>
    </source>
</reference>
<reference evidence="1" key="2">
    <citation type="submission" date="2021-09" db="EMBL/GenBank/DDBJ databases">
        <authorList>
            <person name="Jia N."/>
            <person name="Wang J."/>
            <person name="Shi W."/>
            <person name="Du L."/>
            <person name="Sun Y."/>
            <person name="Zhan W."/>
            <person name="Jiang J."/>
            <person name="Wang Q."/>
            <person name="Zhang B."/>
            <person name="Ji P."/>
            <person name="Sakyi L.B."/>
            <person name="Cui X."/>
            <person name="Yuan T."/>
            <person name="Jiang B."/>
            <person name="Yang W."/>
            <person name="Lam T.T.-Y."/>
            <person name="Chang Q."/>
            <person name="Ding S."/>
            <person name="Wang X."/>
            <person name="Zhu J."/>
            <person name="Ruan X."/>
            <person name="Zhao L."/>
            <person name="Wei J."/>
            <person name="Que T."/>
            <person name="Du C."/>
            <person name="Cheng J."/>
            <person name="Dai P."/>
            <person name="Han X."/>
            <person name="Huang E."/>
            <person name="Gao Y."/>
            <person name="Liu J."/>
            <person name="Shao H."/>
            <person name="Ye R."/>
            <person name="Li L."/>
            <person name="Wei W."/>
            <person name="Wang X."/>
            <person name="Wang C."/>
            <person name="Huo Q."/>
            <person name="Li W."/>
            <person name="Guo W."/>
            <person name="Chen H."/>
            <person name="Chen S."/>
            <person name="Zhou L."/>
            <person name="Zhou L."/>
            <person name="Ni X."/>
            <person name="Tian J."/>
            <person name="Zhou Y."/>
            <person name="Sheng Y."/>
            <person name="Liu T."/>
            <person name="Pan Y."/>
            <person name="Xia L."/>
            <person name="Li J."/>
            <person name="Zhao F."/>
            <person name="Cao W."/>
        </authorList>
    </citation>
    <scope>NUCLEOTIDE SEQUENCE</scope>
    <source>
        <strain evidence="1">Rsan-2018</strain>
        <tissue evidence="1">Larvae</tissue>
    </source>
</reference>
<dbReference type="Pfam" id="PF02995">
    <property type="entry name" value="DUF229"/>
    <property type="match status" value="1"/>
</dbReference>
<evidence type="ECO:0008006" key="3">
    <source>
        <dbReference type="Google" id="ProtNLM"/>
    </source>
</evidence>
<dbReference type="PANTHER" id="PTHR10974:SF1">
    <property type="entry name" value="FI08016P-RELATED"/>
    <property type="match status" value="1"/>
</dbReference>
<accession>A0A9D4T2N6</accession>
<dbReference type="FunFam" id="3.40.720.10:FF:000017">
    <property type="entry name" value="Predicted protein"/>
    <property type="match status" value="1"/>
</dbReference>
<dbReference type="Proteomes" id="UP000821837">
    <property type="component" value="Unassembled WGS sequence"/>
</dbReference>
<comment type="caution">
    <text evidence="1">The sequence shown here is derived from an EMBL/GenBank/DDBJ whole genome shotgun (WGS) entry which is preliminary data.</text>
</comment>
<sequence>MSRSRFKLTKKKSFYFAIFAVFCYIFFRVEVAVLTPMFSESQLFFKRYLLRTPGCSLPLYDSYHWTVGLSLSEDVPYERSCSVQEPNILAQHFGRIFINASALRRLYNVSQLDTTCYYREVLRNESAREPDNTPMLGPRVPLELGDRLNAEYVQVTCEAHGKSLFKEYFLLPQSKPLATNDTEANGAKPPRNERAMSVLILGVDSTSRMNFHRHMVKTGRYLEAELNAFEFIALNKVEDNTFPNLIPLLTGMSGSEAESVYTRYGKFDPLPLIWNKYKLNGYTTLYMEEWPYTGIFVYSTFPGLMKVPTDYYPTSILRMMDDENLQKKKCMGSRLKTKVLIDYLADVLKLNHERPMFSFVWLTYLTHDNVNGLQLLDDSLELFLRELATYGVLKNTALLFMSDHGLRMGSMSMTEIGRYENKNPFCFLALPKRFLADNPVAAAHLEVNQRRLTTNYDLHATLIALSEWPKFVPNSTDKGLSLFGPIPPERTCADASIPRHFCACLDASRSVNDPKVSLHFALHAVDYVNALAKLHFQESCVVWQLGSVDRASILGRSADDAVQLRVQITTVPEAVFEVYGTLGTLSLSVKSVDLVLRLDKYANQTTCLPRSRWQKICMCKSYLLSRSSTTRETLSLRLGFW</sequence>
<dbReference type="EMBL" id="JABSTV010001248">
    <property type="protein sequence ID" value="KAH7968057.1"/>
    <property type="molecule type" value="Genomic_DNA"/>
</dbReference>
<dbReference type="Gene3D" id="3.40.720.10">
    <property type="entry name" value="Alkaline Phosphatase, subunit A"/>
    <property type="match status" value="1"/>
</dbReference>
<dbReference type="SUPFAM" id="SSF53649">
    <property type="entry name" value="Alkaline phosphatase-like"/>
    <property type="match status" value="1"/>
</dbReference>
<dbReference type="InterPro" id="IPR017850">
    <property type="entry name" value="Alkaline_phosphatase_core_sf"/>
</dbReference>
<dbReference type="OMA" id="IRTWCWV"/>
<dbReference type="AlphaFoldDB" id="A0A9D4T2N6"/>
<keyword evidence="2" id="KW-1185">Reference proteome</keyword>
<evidence type="ECO:0000313" key="1">
    <source>
        <dbReference type="EMBL" id="KAH7968057.1"/>
    </source>
</evidence>
<gene>
    <name evidence="1" type="ORF">HPB52_005542</name>
</gene>
<protein>
    <recommendedName>
        <fullName evidence="3">DUF229 domain containing protein</fullName>
    </recommendedName>
</protein>
<dbReference type="PANTHER" id="PTHR10974">
    <property type="entry name" value="FI08016P-RELATED"/>
    <property type="match status" value="1"/>
</dbReference>